<gene>
    <name evidence="11" type="ORF">PVAP13_2KG467200</name>
</gene>
<evidence type="ECO:0000256" key="5">
    <source>
        <dbReference type="ARBA" id="ARBA00023136"/>
    </source>
</evidence>
<feature type="compositionally biased region" description="Polar residues" evidence="8">
    <location>
        <begin position="711"/>
        <end position="726"/>
    </location>
</feature>
<evidence type="ECO:0000313" key="12">
    <source>
        <dbReference type="Proteomes" id="UP000823388"/>
    </source>
</evidence>
<keyword evidence="3 9" id="KW-0732">Signal</keyword>
<evidence type="ECO:0000256" key="7">
    <source>
        <dbReference type="RuleBase" id="RU361260"/>
    </source>
</evidence>
<reference evidence="11" key="1">
    <citation type="submission" date="2020-05" db="EMBL/GenBank/DDBJ databases">
        <title>WGS assembly of Panicum virgatum.</title>
        <authorList>
            <person name="Lovell J.T."/>
            <person name="Jenkins J."/>
            <person name="Shu S."/>
            <person name="Juenger T.E."/>
            <person name="Schmutz J."/>
        </authorList>
    </citation>
    <scope>NUCLEOTIDE SEQUENCE</scope>
    <source>
        <strain evidence="11">AP13</strain>
    </source>
</reference>
<evidence type="ECO:0000313" key="11">
    <source>
        <dbReference type="EMBL" id="KAG2645926.1"/>
    </source>
</evidence>
<evidence type="ECO:0000256" key="4">
    <source>
        <dbReference type="ARBA" id="ARBA00022989"/>
    </source>
</evidence>
<dbReference type="InterPro" id="IPR027643">
    <property type="entry name" value="Formin-like_plant"/>
</dbReference>
<evidence type="ECO:0000256" key="1">
    <source>
        <dbReference type="ARBA" id="ARBA00004167"/>
    </source>
</evidence>
<keyword evidence="5" id="KW-0472">Membrane</keyword>
<dbReference type="PANTHER" id="PTHR23213">
    <property type="entry name" value="FORMIN-RELATED"/>
    <property type="match status" value="1"/>
</dbReference>
<evidence type="ECO:0000256" key="8">
    <source>
        <dbReference type="SAM" id="MobiDB-lite"/>
    </source>
</evidence>
<dbReference type="SUPFAM" id="SSF101447">
    <property type="entry name" value="Formin homology 2 domain (FH2 domain)"/>
    <property type="match status" value="1"/>
</dbReference>
<name>A0A8T0WJG2_PANVG</name>
<feature type="compositionally biased region" description="Polar residues" evidence="8">
    <location>
        <begin position="876"/>
        <end position="885"/>
    </location>
</feature>
<accession>A0A8T0WJG2</accession>
<evidence type="ECO:0000259" key="10">
    <source>
        <dbReference type="PROSITE" id="PS51444"/>
    </source>
</evidence>
<dbReference type="PROSITE" id="PS51444">
    <property type="entry name" value="FH2"/>
    <property type="match status" value="1"/>
</dbReference>
<evidence type="ECO:0000256" key="6">
    <source>
        <dbReference type="ARBA" id="ARBA00025793"/>
    </source>
</evidence>
<dbReference type="OrthoDB" id="1668162at2759"/>
<dbReference type="PANTHER" id="PTHR23213:SF269">
    <property type="entry name" value="FORMIN-LIKE PROTEIN 5"/>
    <property type="match status" value="1"/>
</dbReference>
<dbReference type="InterPro" id="IPR042201">
    <property type="entry name" value="FH2_Formin_sf"/>
</dbReference>
<feature type="region of interest" description="Disordered" evidence="8">
    <location>
        <begin position="370"/>
        <end position="454"/>
    </location>
</feature>
<dbReference type="Pfam" id="PF02181">
    <property type="entry name" value="FH2"/>
    <property type="match status" value="1"/>
</dbReference>
<dbReference type="GO" id="GO:0051015">
    <property type="term" value="F:actin filament binding"/>
    <property type="evidence" value="ECO:0007669"/>
    <property type="project" value="InterPro"/>
</dbReference>
<dbReference type="Proteomes" id="UP000823388">
    <property type="component" value="Chromosome 2K"/>
</dbReference>
<feature type="chain" id="PRO_5035863798" description="Formin-like protein" evidence="9">
    <location>
        <begin position="28"/>
        <end position="913"/>
    </location>
</feature>
<protein>
    <recommendedName>
        <fullName evidence="7">Formin-like protein</fullName>
    </recommendedName>
</protein>
<dbReference type="GO" id="GO:0045010">
    <property type="term" value="P:actin nucleation"/>
    <property type="evidence" value="ECO:0007669"/>
    <property type="project" value="InterPro"/>
</dbReference>
<dbReference type="GO" id="GO:0016020">
    <property type="term" value="C:membrane"/>
    <property type="evidence" value="ECO:0007669"/>
    <property type="project" value="UniProtKB-SubCell"/>
</dbReference>
<evidence type="ECO:0000256" key="2">
    <source>
        <dbReference type="ARBA" id="ARBA00022692"/>
    </source>
</evidence>
<evidence type="ECO:0000256" key="3">
    <source>
        <dbReference type="ARBA" id="ARBA00022729"/>
    </source>
</evidence>
<sequence length="913" mass="99499">MRCCKREWLLCMCLISMHLFMPRVFEGLLVTAQGSPPALTPLLVKQVDEMVEHVWLKCGLDKGSLEDVRKHFNYSHVLDILRTVSGKETHETEDASKALSPEIKKTLLNCLSKQPLVIVAQESAKKLPPNFIKILLAILRRDVSQGPPGTVIDPAPPADLKSTPLPSLGESSSPIPEEQTDSSLETSPKEKTMPPTKESVAKKENSSGMPTIAIIGLCVSAIALLALLCLCCCMCRANKASSIRDDKPLLGLSQSDLPATSIPFEGNPTDVNKLGALPVKSETIQNGNIKSSSEVLDINVHPAVYNSWVEPMVGSIGSSTPILEPSPPPVVLYAFSTVPQDPSTPYAPVPPSEPDQVLHAEFSSPHVPVLLAESTPSPAPNSTPLLSNTTTLPNVAPPPPSAASPPKAGPPLPPPKSSGAPGPPPPALPGSKMRPPPPMKKLGNKVDDGATSQEAKTKLKPFFWDKVTANANQSMVWDHLKSGSFQFNEEMIETLFGYNSTDKTGGDGKKDLASKDVPQFVRILDPKKGQNLAISLRALSVSPMEVCSAVKEGNQLPTDLIDTILKWIPSSDEELRLRLYTGELTQLGPAEQFLKAIIDIPYVFQRLDALLFMSNLPEEASNVRQSFATLEVACQELTKSRLFLKLLEAVLKTGNRMNVGTFRGGAQAFKLDTLLKLSDVKGTDGKTTLLHFVVLEIIRSEGVRASRAAKEQSTSVSSLDSNNVTNDNKEQTKDGYKQLGLKVVSNLGDELQNVRKAAILDADQLAMSVASLGHKLIRTKEFLNTSMKSLDEDSGFHHKLKHFTEQSQTDVSFLLEEEKKIRSMVKSTVDYFHGSTGKDEGLRLFVVVRDFLTMLEKVCKELKEESKVAPKKTKTHQPPQTSHPSFNDPRRKLFPAIQDRRADSSSSSSDEDD</sequence>
<dbReference type="EMBL" id="CM029039">
    <property type="protein sequence ID" value="KAG2645926.1"/>
    <property type="molecule type" value="Genomic_DNA"/>
</dbReference>
<keyword evidence="2" id="KW-0812">Transmembrane</keyword>
<evidence type="ECO:0000256" key="9">
    <source>
        <dbReference type="SAM" id="SignalP"/>
    </source>
</evidence>
<comment type="subcellular location">
    <subcellularLocation>
        <location evidence="1">Membrane</location>
        <topology evidence="1">Single-pass membrane protein</topology>
    </subcellularLocation>
</comment>
<dbReference type="InterPro" id="IPR015425">
    <property type="entry name" value="FH2_Formin"/>
</dbReference>
<organism evidence="11 12">
    <name type="scientific">Panicum virgatum</name>
    <name type="common">Blackwell switchgrass</name>
    <dbReference type="NCBI Taxonomy" id="38727"/>
    <lineage>
        <taxon>Eukaryota</taxon>
        <taxon>Viridiplantae</taxon>
        <taxon>Streptophyta</taxon>
        <taxon>Embryophyta</taxon>
        <taxon>Tracheophyta</taxon>
        <taxon>Spermatophyta</taxon>
        <taxon>Magnoliopsida</taxon>
        <taxon>Liliopsida</taxon>
        <taxon>Poales</taxon>
        <taxon>Poaceae</taxon>
        <taxon>PACMAD clade</taxon>
        <taxon>Panicoideae</taxon>
        <taxon>Panicodae</taxon>
        <taxon>Paniceae</taxon>
        <taxon>Panicinae</taxon>
        <taxon>Panicum</taxon>
        <taxon>Panicum sect. Hiantes</taxon>
    </lineage>
</organism>
<feature type="region of interest" description="Disordered" evidence="8">
    <location>
        <begin position="864"/>
        <end position="913"/>
    </location>
</feature>
<feature type="compositionally biased region" description="Pro residues" evidence="8">
    <location>
        <begin position="395"/>
        <end position="439"/>
    </location>
</feature>
<feature type="region of interest" description="Disordered" evidence="8">
    <location>
        <begin position="709"/>
        <end position="732"/>
    </location>
</feature>
<feature type="region of interest" description="Disordered" evidence="8">
    <location>
        <begin position="147"/>
        <end position="205"/>
    </location>
</feature>
<feature type="compositionally biased region" description="Low complexity" evidence="8">
    <location>
        <begin position="904"/>
        <end position="913"/>
    </location>
</feature>
<keyword evidence="12" id="KW-1185">Reference proteome</keyword>
<proteinExistence type="inferred from homology"/>
<dbReference type="SMART" id="SM00498">
    <property type="entry name" value="FH2"/>
    <property type="match status" value="1"/>
</dbReference>
<comment type="caution">
    <text evidence="11">The sequence shown here is derived from an EMBL/GenBank/DDBJ whole genome shotgun (WGS) entry which is preliminary data.</text>
</comment>
<feature type="compositionally biased region" description="Low complexity" evidence="8">
    <location>
        <begin position="380"/>
        <end position="394"/>
    </location>
</feature>
<feature type="signal peptide" evidence="9">
    <location>
        <begin position="1"/>
        <end position="27"/>
    </location>
</feature>
<comment type="similarity">
    <text evidence="6">Belongs to the formin-like family. Class-I subfamily.</text>
</comment>
<feature type="domain" description="FH2" evidence="10">
    <location>
        <begin position="449"/>
        <end position="881"/>
    </location>
</feature>
<dbReference type="AlphaFoldDB" id="A0A8T0WJG2"/>
<keyword evidence="4" id="KW-1133">Transmembrane helix</keyword>
<dbReference type="Gene3D" id="1.20.58.2220">
    <property type="entry name" value="Formin, FH2 domain"/>
    <property type="match status" value="1"/>
</dbReference>